<sequence>MVRRLQLLSIVAPINNYDSSTGINRARVEQMEDRLKEDILLEAARWSNGGSMGASHTDSVKTSLQAYLELQTRKFLVDYERIPVTDEKSPKEHDFDTLVDRISRADLKT</sequence>
<evidence type="ECO:0000313" key="1">
    <source>
        <dbReference type="EMBL" id="CAH1413258.1"/>
    </source>
</evidence>
<proteinExistence type="predicted"/>
<name>A0AAU9LBE7_9ASTR</name>
<dbReference type="InterPro" id="IPR029021">
    <property type="entry name" value="Prot-tyrosine_phosphatase-like"/>
</dbReference>
<evidence type="ECO:0000313" key="2">
    <source>
        <dbReference type="Proteomes" id="UP001157418"/>
    </source>
</evidence>
<dbReference type="AlphaFoldDB" id="A0AAU9LBE7"/>
<dbReference type="Pfam" id="PF14566">
    <property type="entry name" value="PTPlike_phytase"/>
    <property type="match status" value="1"/>
</dbReference>
<dbReference type="SMART" id="SM01301">
    <property type="entry name" value="PTPlike_phytase"/>
    <property type="match status" value="1"/>
</dbReference>
<dbReference type="Proteomes" id="UP001157418">
    <property type="component" value="Unassembled WGS sequence"/>
</dbReference>
<protein>
    <submittedName>
        <fullName evidence="1">Uncharacterized protein</fullName>
    </submittedName>
</protein>
<gene>
    <name evidence="1" type="ORF">LVIROSA_LOCUS1228</name>
</gene>
<dbReference type="EMBL" id="CAKMRJ010000001">
    <property type="protein sequence ID" value="CAH1413258.1"/>
    <property type="molecule type" value="Genomic_DNA"/>
</dbReference>
<organism evidence="1 2">
    <name type="scientific">Lactuca virosa</name>
    <dbReference type="NCBI Taxonomy" id="75947"/>
    <lineage>
        <taxon>Eukaryota</taxon>
        <taxon>Viridiplantae</taxon>
        <taxon>Streptophyta</taxon>
        <taxon>Embryophyta</taxon>
        <taxon>Tracheophyta</taxon>
        <taxon>Spermatophyta</taxon>
        <taxon>Magnoliopsida</taxon>
        <taxon>eudicotyledons</taxon>
        <taxon>Gunneridae</taxon>
        <taxon>Pentapetalae</taxon>
        <taxon>asterids</taxon>
        <taxon>campanulids</taxon>
        <taxon>Asterales</taxon>
        <taxon>Asteraceae</taxon>
        <taxon>Cichorioideae</taxon>
        <taxon>Cichorieae</taxon>
        <taxon>Lactucinae</taxon>
        <taxon>Lactuca</taxon>
    </lineage>
</organism>
<keyword evidence="2" id="KW-1185">Reference proteome</keyword>
<accession>A0AAU9LBE7</accession>
<dbReference type="Gene3D" id="3.90.190.10">
    <property type="entry name" value="Protein tyrosine phosphatase superfamily"/>
    <property type="match status" value="1"/>
</dbReference>
<comment type="caution">
    <text evidence="1">The sequence shown here is derived from an EMBL/GenBank/DDBJ whole genome shotgun (WGS) entry which is preliminary data.</text>
</comment>
<reference evidence="1 2" key="1">
    <citation type="submission" date="2022-01" db="EMBL/GenBank/DDBJ databases">
        <authorList>
            <person name="Xiong W."/>
            <person name="Schranz E."/>
        </authorList>
    </citation>
    <scope>NUCLEOTIDE SEQUENCE [LARGE SCALE GENOMIC DNA]</scope>
</reference>